<dbReference type="InterPro" id="IPR024660">
    <property type="entry name" value="UCS_central_dom"/>
</dbReference>
<evidence type="ECO:0000259" key="1">
    <source>
        <dbReference type="Pfam" id="PF11701"/>
    </source>
</evidence>
<sequence>MSSAVLANNIQQLKDDLKTVKNLSLSEKSNHLLSNSKPLLNTLIHTLSNYDENNVDASYTNALTEYLIQYLTFDEEIAVKALLCLYSMQKKSNNLNQILIDKIDDLLQLQDSNHDKYNIIKIVSHLFTFNPSIASQIFTQNAQFFNIITNETTLLSNQLTTLNNESIKQLNIILDLFSNACVDEPSKSMIASMYINTLLNTLSLNDSTIYDQSKSYAVVIIVKIWRMIKPDVLNANVPLLCLKNLFQITLKCLQRNYPASIEALSLLSTNMQIRQLLRNEELIKLLLKLINDTNSTKFGILSILSSIITPQRIQKLLTKSSLTIKDPNSINYFDINTNEKFDPKSIDDDLDSIKSCCNLLYKNEFISNYIVPFFKSNNPSQKLIGECIYLMYYLLFPDIDHKTNYLDGKRIKESALMVKLIVGYLLGSSQNIKYTHKSFIQFDDPTKEFTEEQLQYRSVAIKALSSPFISENASSLYSQDLEKAAIPFILEMIVQHDIDIGIISETKITPFGKLKKQIFNNFDVYYGYVNLAALASTFKDKTQNIICTLGLDSITNTLRETDEMLQNGALQVLNEISDYPLFSK</sequence>
<dbReference type="Gene3D" id="1.25.10.100">
    <property type="match status" value="1"/>
</dbReference>
<keyword evidence="3" id="KW-1185">Reference proteome</keyword>
<dbReference type="STRING" id="52247.A0A4T0X2N4"/>
<comment type="caution">
    <text evidence="2">The sequence shown here is derived from an EMBL/GenBank/DDBJ whole genome shotgun (WGS) entry which is preliminary data.</text>
</comment>
<dbReference type="Proteomes" id="UP000307173">
    <property type="component" value="Unassembled WGS sequence"/>
</dbReference>
<dbReference type="OrthoDB" id="5574718at2759"/>
<organism evidence="2 3">
    <name type="scientific">Pichia inconspicua</name>
    <dbReference type="NCBI Taxonomy" id="52247"/>
    <lineage>
        <taxon>Eukaryota</taxon>
        <taxon>Fungi</taxon>
        <taxon>Dikarya</taxon>
        <taxon>Ascomycota</taxon>
        <taxon>Saccharomycotina</taxon>
        <taxon>Pichiomycetes</taxon>
        <taxon>Pichiales</taxon>
        <taxon>Pichiaceae</taxon>
        <taxon>Pichia</taxon>
    </lineage>
</organism>
<dbReference type="InterPro" id="IPR011989">
    <property type="entry name" value="ARM-like"/>
</dbReference>
<name>A0A4T0X2N4_9ASCO</name>
<gene>
    <name evidence="2" type="ORF">CANINC_001830</name>
</gene>
<proteinExistence type="predicted"/>
<dbReference type="Pfam" id="PF11701">
    <property type="entry name" value="UNC45-central"/>
    <property type="match status" value="1"/>
</dbReference>
<dbReference type="Gene3D" id="1.25.10.10">
    <property type="entry name" value="Leucine-rich Repeat Variant"/>
    <property type="match status" value="1"/>
</dbReference>
<reference evidence="2 3" key="1">
    <citation type="journal article" date="2019" name="Front. Genet.">
        <title>Whole-Genome Sequencing of the Opportunistic Yeast Pathogen Candida inconspicua Uncovers Its Hybrid Origin.</title>
        <authorList>
            <person name="Mixao V."/>
            <person name="Hansen A.P."/>
            <person name="Saus E."/>
            <person name="Boekhout T."/>
            <person name="Lass-Florl C."/>
            <person name="Gabaldon T."/>
        </authorList>
    </citation>
    <scope>NUCLEOTIDE SEQUENCE [LARGE SCALE GENOMIC DNA]</scope>
    <source>
        <strain evidence="2 3">CBS 180</strain>
    </source>
</reference>
<protein>
    <recommendedName>
        <fullName evidence="1">UNC-45/Cro1/She4 central domain-containing protein</fullName>
    </recommendedName>
</protein>
<feature type="domain" description="UNC-45/Cro1/She4 central" evidence="1">
    <location>
        <begin position="67"/>
        <end position="224"/>
    </location>
</feature>
<evidence type="ECO:0000313" key="2">
    <source>
        <dbReference type="EMBL" id="TID29556.1"/>
    </source>
</evidence>
<accession>A0A4T0X2N4</accession>
<evidence type="ECO:0000313" key="3">
    <source>
        <dbReference type="Proteomes" id="UP000307173"/>
    </source>
</evidence>
<dbReference type="EMBL" id="SELW01000283">
    <property type="protein sequence ID" value="TID29556.1"/>
    <property type="molecule type" value="Genomic_DNA"/>
</dbReference>
<dbReference type="AlphaFoldDB" id="A0A4T0X2N4"/>